<feature type="coiled-coil region" evidence="1">
    <location>
        <begin position="16"/>
        <end position="46"/>
    </location>
</feature>
<organism evidence="4 5">
    <name type="scientific">Cenarchaeum symbiosum (strain A)</name>
    <dbReference type="NCBI Taxonomy" id="414004"/>
    <lineage>
        <taxon>Archaea</taxon>
        <taxon>Nitrososphaerota</taxon>
        <taxon>Candidatus Cenarchaeales</taxon>
        <taxon>Candidatus Cenarchaeaceae</taxon>
        <taxon>Candidatus Cenarchaeum</taxon>
    </lineage>
</organism>
<dbReference type="PANTHER" id="PTHR33678">
    <property type="entry name" value="BLL1576 PROTEIN"/>
    <property type="match status" value="1"/>
</dbReference>
<dbReference type="EMBL" id="DP000238">
    <property type="protein sequence ID" value="ABK77295.1"/>
    <property type="molecule type" value="Genomic_DNA"/>
</dbReference>
<feature type="compositionally biased region" description="Basic and acidic residues" evidence="2">
    <location>
        <begin position="201"/>
        <end position="211"/>
    </location>
</feature>
<feature type="compositionally biased region" description="Basic and acidic residues" evidence="2">
    <location>
        <begin position="93"/>
        <end position="113"/>
    </location>
</feature>
<dbReference type="InterPro" id="IPR052344">
    <property type="entry name" value="Transposase-related"/>
</dbReference>
<dbReference type="AlphaFoldDB" id="A0RVC8"/>
<sequence length="552" mass="61034">MDSDKTLLRKENIRIIEEFRAAIDQMGKLKEELAEEKAARAREAAQSALWKKKYEDAVAKNYETRSLQGQAQSGGLPADHRAPADITDELADADARHDRRDKERGALIGRLEDGSMQDGDGRMAAGILREDEVLISEHMAGAAAIAASNARLRGELRKYDNENTPSSRRHPWYKKTGKKDDKKPAKKSGRKPGHPGVSRKNKADRTEHHRPERCVCGSRNLKDIGSSGKMITDIPYIPACEFVYHVSHKCKCLDCGVENEGKTPGISHTSLGSNLMTMAAGMWHAHASIRSICEFVYNQTGLKISAGAMQNALESLGEKAEVVKQDLIKELVAGGSCNADETGYPLNGDDGWAWVYVTLYITIIDMAGSRSSLVPLKYLPLDMMIVCDGYSVYIRFRVKQRCWAHILRTADSFADEGPAESELCGMLHDLYRDVDAAWKAKLGEAAARRRMAELDARLSGIVAAYEGVQCTFAGTLGKAEPDLFNCILYHVLTPTNNDAERAVRYVVAHRRCRQQLRSEGGMKMFGALLTCILTWKKRGISVREGVLSLMGG</sequence>
<dbReference type="KEGG" id="csy:CENSYa_0662"/>
<reference evidence="4 5" key="1">
    <citation type="journal article" date="2006" name="Proc. Natl. Acad. Sci. U.S.A.">
        <title>Genomic analysis of the uncultivated marine crenarchaeote Cenarchaeum symbiosum.</title>
        <authorList>
            <person name="Hallam S.J."/>
            <person name="Konstantinidis K.T."/>
            <person name="Putnam N."/>
            <person name="Schleper C."/>
            <person name="Watanabe Y."/>
            <person name="Sugahara J."/>
            <person name="Preston C."/>
            <person name="de la Torre J."/>
            <person name="Richardson P.M."/>
            <person name="DeLong E.F."/>
        </authorList>
    </citation>
    <scope>NUCLEOTIDE SEQUENCE [LARGE SCALE GENOMIC DNA]</scope>
    <source>
        <strain evidence="5">A</strain>
    </source>
</reference>
<feature type="region of interest" description="Disordered" evidence="2">
    <location>
        <begin position="66"/>
        <end position="120"/>
    </location>
</feature>
<protein>
    <submittedName>
        <fullName evidence="4">Transposase</fullName>
    </submittedName>
</protein>
<gene>
    <name evidence="4" type="ordered locus">CENSYa_0662</name>
</gene>
<proteinExistence type="predicted"/>
<feature type="compositionally biased region" description="Basic residues" evidence="2">
    <location>
        <begin position="184"/>
        <end position="200"/>
    </location>
</feature>
<keyword evidence="5" id="KW-1185">Reference proteome</keyword>
<dbReference type="Pfam" id="PF03050">
    <property type="entry name" value="DDE_Tnp_IS66"/>
    <property type="match status" value="1"/>
</dbReference>
<evidence type="ECO:0000313" key="4">
    <source>
        <dbReference type="EMBL" id="ABK77295.1"/>
    </source>
</evidence>
<dbReference type="Proteomes" id="UP000000758">
    <property type="component" value="Chromosome"/>
</dbReference>
<dbReference type="PANTHER" id="PTHR33678:SF2">
    <property type="match status" value="1"/>
</dbReference>
<dbReference type="HOGENOM" id="CLU_493151_0_0_2"/>
<feature type="compositionally biased region" description="Basic residues" evidence="2">
    <location>
        <begin position="167"/>
        <end position="177"/>
    </location>
</feature>
<feature type="domain" description="Transposase IS66 central" evidence="3">
    <location>
        <begin position="282"/>
        <end position="523"/>
    </location>
</feature>
<feature type="region of interest" description="Disordered" evidence="2">
    <location>
        <begin position="158"/>
        <end position="211"/>
    </location>
</feature>
<keyword evidence="1" id="KW-0175">Coiled coil</keyword>
<evidence type="ECO:0000256" key="2">
    <source>
        <dbReference type="SAM" id="MobiDB-lite"/>
    </source>
</evidence>
<evidence type="ECO:0000256" key="1">
    <source>
        <dbReference type="SAM" id="Coils"/>
    </source>
</evidence>
<accession>A0RVC8</accession>
<evidence type="ECO:0000313" key="5">
    <source>
        <dbReference type="Proteomes" id="UP000000758"/>
    </source>
</evidence>
<dbReference type="InterPro" id="IPR004291">
    <property type="entry name" value="Transposase_IS66_central"/>
</dbReference>
<dbReference type="STRING" id="414004.CENSYa_0662"/>
<dbReference type="EnsemblBacteria" id="ABK77295">
    <property type="protein sequence ID" value="ABK77295"/>
    <property type="gene ID" value="CENSYa_0662"/>
</dbReference>
<name>A0RVC8_CENSY</name>
<evidence type="ECO:0000259" key="3">
    <source>
        <dbReference type="Pfam" id="PF03050"/>
    </source>
</evidence>